<dbReference type="Gene3D" id="3.40.50.300">
    <property type="entry name" value="P-loop containing nucleotide triphosphate hydrolases"/>
    <property type="match status" value="3"/>
</dbReference>
<dbReference type="Pfam" id="PF13086">
    <property type="entry name" value="AAA_11"/>
    <property type="match status" value="2"/>
</dbReference>
<dbReference type="InterPro" id="IPR047187">
    <property type="entry name" value="SF1_C_Upf1"/>
</dbReference>
<keyword evidence="9" id="KW-0540">Nuclease</keyword>
<dbReference type="Gene3D" id="3.40.960.10">
    <property type="entry name" value="VSR Endonuclease"/>
    <property type="match status" value="1"/>
</dbReference>
<comment type="caution">
    <text evidence="9">The sequence shown here is derived from an EMBL/GenBank/DDBJ whole genome shotgun (WGS) entry which is preliminary data.</text>
</comment>
<evidence type="ECO:0000313" key="9">
    <source>
        <dbReference type="EMBL" id="MBP2021193.1"/>
    </source>
</evidence>
<feature type="domain" description="Restriction endonuclease type II-like" evidence="8">
    <location>
        <begin position="1289"/>
        <end position="1377"/>
    </location>
</feature>
<comment type="similarity">
    <text evidence="1">Belongs to the DNA2/NAM7 helicase family.</text>
</comment>
<reference evidence="9 10" key="1">
    <citation type="submission" date="2021-03" db="EMBL/GenBank/DDBJ databases">
        <title>Genomic Encyclopedia of Type Strains, Phase IV (KMG-IV): sequencing the most valuable type-strain genomes for metagenomic binning, comparative biology and taxonomic classification.</title>
        <authorList>
            <person name="Goeker M."/>
        </authorList>
    </citation>
    <scope>NUCLEOTIDE SEQUENCE [LARGE SCALE GENOMIC DNA]</scope>
    <source>
        <strain evidence="9 10">DSM 28650</strain>
    </source>
</reference>
<dbReference type="SUPFAM" id="SSF52540">
    <property type="entry name" value="P-loop containing nucleoside triphosphate hydrolases"/>
    <property type="match status" value="2"/>
</dbReference>
<dbReference type="GO" id="GO:0004386">
    <property type="term" value="F:helicase activity"/>
    <property type="evidence" value="ECO:0007669"/>
    <property type="project" value="UniProtKB-KW"/>
</dbReference>
<evidence type="ECO:0000256" key="2">
    <source>
        <dbReference type="ARBA" id="ARBA00022741"/>
    </source>
</evidence>
<dbReference type="InterPro" id="IPR049468">
    <property type="entry name" value="Restrct_endonuc-II-like_dom"/>
</dbReference>
<evidence type="ECO:0000256" key="5">
    <source>
        <dbReference type="ARBA" id="ARBA00022840"/>
    </source>
</evidence>
<dbReference type="PANTHER" id="PTHR43788:SF8">
    <property type="entry name" value="DNA-BINDING PROTEIN SMUBP-2"/>
    <property type="match status" value="1"/>
</dbReference>
<dbReference type="InterPro" id="IPR050534">
    <property type="entry name" value="Coronavir_polyprotein_1ab"/>
</dbReference>
<keyword evidence="2" id="KW-0547">Nucleotide-binding</keyword>
<feature type="domain" description="DNA2/NAM7 helicase helicase" evidence="6">
    <location>
        <begin position="991"/>
        <end position="1033"/>
    </location>
</feature>
<dbReference type="Pfam" id="PF13087">
    <property type="entry name" value="AAA_12"/>
    <property type="match status" value="1"/>
</dbReference>
<evidence type="ECO:0000313" key="10">
    <source>
        <dbReference type="Proteomes" id="UP001519308"/>
    </source>
</evidence>
<gene>
    <name evidence="9" type="ORF">J2Z44_000980</name>
</gene>
<dbReference type="GO" id="GO:0004519">
    <property type="term" value="F:endonuclease activity"/>
    <property type="evidence" value="ECO:0007669"/>
    <property type="project" value="UniProtKB-KW"/>
</dbReference>
<evidence type="ECO:0000259" key="8">
    <source>
        <dbReference type="Pfam" id="PF18741"/>
    </source>
</evidence>
<dbReference type="CDD" id="cd18808">
    <property type="entry name" value="SF1_C_Upf1"/>
    <property type="match status" value="1"/>
</dbReference>
<organism evidence="9 10">
    <name type="scientific">Clostridium punense</name>
    <dbReference type="NCBI Taxonomy" id="1054297"/>
    <lineage>
        <taxon>Bacteria</taxon>
        <taxon>Bacillati</taxon>
        <taxon>Bacillota</taxon>
        <taxon>Clostridia</taxon>
        <taxon>Eubacteriales</taxon>
        <taxon>Clostridiaceae</taxon>
        <taxon>Clostridium</taxon>
    </lineage>
</organism>
<accession>A0ABS4K087</accession>
<feature type="domain" description="DNA2/NAM7 helicase-like C-terminal" evidence="7">
    <location>
        <begin position="1064"/>
        <end position="1246"/>
    </location>
</feature>
<keyword evidence="4 9" id="KW-0347">Helicase</keyword>
<dbReference type="Pfam" id="PF18741">
    <property type="entry name" value="MTES_1575"/>
    <property type="match status" value="1"/>
</dbReference>
<keyword evidence="9" id="KW-0255">Endonuclease</keyword>
<feature type="domain" description="DNA2/NAM7 helicase helicase" evidence="6">
    <location>
        <begin position="290"/>
        <end position="454"/>
    </location>
</feature>
<evidence type="ECO:0000256" key="3">
    <source>
        <dbReference type="ARBA" id="ARBA00022801"/>
    </source>
</evidence>
<dbReference type="InterPro" id="IPR041679">
    <property type="entry name" value="DNA2/NAM7-like_C"/>
</dbReference>
<dbReference type="InterPro" id="IPR027417">
    <property type="entry name" value="P-loop_NTPase"/>
</dbReference>
<dbReference type="Proteomes" id="UP001519308">
    <property type="component" value="Unassembled WGS sequence"/>
</dbReference>
<keyword evidence="3" id="KW-0378">Hydrolase</keyword>
<protein>
    <submittedName>
        <fullName evidence="9">Superfamily I DNA and/or RNA helicase/very-short-patch-repair endonuclease</fullName>
    </submittedName>
</protein>
<evidence type="ECO:0000259" key="6">
    <source>
        <dbReference type="Pfam" id="PF13086"/>
    </source>
</evidence>
<dbReference type="InterPro" id="IPR041677">
    <property type="entry name" value="DNA2/NAM7_AAA_11"/>
</dbReference>
<evidence type="ECO:0000256" key="1">
    <source>
        <dbReference type="ARBA" id="ARBA00007913"/>
    </source>
</evidence>
<dbReference type="PANTHER" id="PTHR43788">
    <property type="entry name" value="DNA2/NAM7 HELICASE FAMILY MEMBER"/>
    <property type="match status" value="1"/>
</dbReference>
<sequence>MTVNPKVMQVFNYLHSIKTINDKKIRNISDYEEVFYENDIGSLEGVTLVYSEDKDNWIEITKTSKELYNKFSKLFFSLEKNSENLEVIYGHGLLVGNFGHETVVHPLFTTKMDLTFDDKKSMFMLKPYNNITNVELDMLYGLDEEHKDAELQGIKSDVDLSLEKLINVSGKVKALGINPRDEEQISKAIAAIIEGLNLNIENEYKPVESLFDLEGESGFNIYNEAVIIVRKVDTRLWNMELTSIIEEVKKGFKVPKTIEALVTEEKLTLTEEEEETWRELGEELLFPLPYNEEQKEITKRLSKNFGVVVQGPPGTGKSHTIVNLICHLLAHGKRVLVTSQTDRALKVLSNKIPEEIKSLCMSILGDDSKAMEELDESVRKITENLSLDTGELKKEAKLLKYKLRQSEENSKDLLNKLKEVYTLENSQINYLGNNYYVADMAKFVKENLKSLSYIEDNIDINHNITLNNEEFEKLINYSRVYSKDLVELYENVNEYINKLPQADRLISNMEGYKALLDDIYIHRSNVSHWQDKENTSYTNSNLLQTIEEAISVLKKYEHTLMEDILKHIYTSETNKTFWGEFVTTINQHLEEVYTLRAKVNKYKITIPETLDMVKLRSDFNTIYSTLASKGKIGAIFKILHKDLNYILQEILIDGEKLTTIEQGNILMDYLALIKLEEKIINYYNSTVKTFEVEEVSFKADNYLTIIQSFSKEVENLLTFEEDYKNKVLKLLKVKKFNRELNFYKVEAYEYLKSVIVSLNFIREFEAYERELEEMKKGINKYPVLMELSRKVGELNIDYVKKYYDKVAYLINHSKDLEDFLTLKNNLVESCPKLVTSLIGGNIFTPKDQGTLRAEEHQNKDYGQDTTKKSNWYDYKNFQGAVKYSAFNSYIKTLLNIDVKSIEKSLQEEKLRQGQLVREIVAKKSWYNQIQRTTEPQKRSLFTWMEAIKRIGKGTGAQAVKYRKIAQGEMENCKDVIPVWIMPINRVIENLKLNENLFDVVIVDESSQSDISAITALMRAERAVIVGDEKQISPEAIGKNAEKVDELIELHLKDIPHKEWFDLKTSLYNTALRIFPNRLVLKEHFRSLEDIIGFSNGLCYSNEITPLRNPIRSNLLTPIKAVKIEEGFRDESKAINIKEAYEVVETIKKCCKDPSYDGMTMGVISLLGEAQAELIENMLIENLGLEEMVKRNLICGDAYSFQGDERDVMFLSMVVGNNIKFAALSKASDIRRFNVAASRAKNQMWLFHSVDLEDLSPKCVRRELLSYMESYNNAKEVENQAAATLILSPFEEDIYEELSNQGLEVIPHYNISKYTIDFVVCGEKNLAIKCIGKNNDMPYNYEEEYAAQHTLERAGWNFLKVRSSEFYLNRDEVIGKIKRSNGMN</sequence>
<evidence type="ECO:0000259" key="7">
    <source>
        <dbReference type="Pfam" id="PF13087"/>
    </source>
</evidence>
<evidence type="ECO:0000256" key="4">
    <source>
        <dbReference type="ARBA" id="ARBA00022806"/>
    </source>
</evidence>
<proteinExistence type="inferred from homology"/>
<dbReference type="RefSeq" id="WP_021281297.1">
    <property type="nucleotide sequence ID" value="NZ_JAGGLL010000005.1"/>
</dbReference>
<dbReference type="EMBL" id="JAGGLL010000005">
    <property type="protein sequence ID" value="MBP2021193.1"/>
    <property type="molecule type" value="Genomic_DNA"/>
</dbReference>
<keyword evidence="10" id="KW-1185">Reference proteome</keyword>
<name>A0ABS4K087_9CLOT</name>
<keyword evidence="5" id="KW-0067">ATP-binding</keyword>